<name>A0A3M2RNF1_9HYPO</name>
<dbReference type="SUPFAM" id="SSF53335">
    <property type="entry name" value="S-adenosyl-L-methionine-dependent methyltransferases"/>
    <property type="match status" value="1"/>
</dbReference>
<keyword evidence="2" id="KW-0808">Transferase</keyword>
<evidence type="ECO:0000259" key="5">
    <source>
        <dbReference type="Pfam" id="PF08100"/>
    </source>
</evidence>
<dbReference type="GO" id="GO:0046983">
    <property type="term" value="F:protein dimerization activity"/>
    <property type="evidence" value="ECO:0007669"/>
    <property type="project" value="InterPro"/>
</dbReference>
<evidence type="ECO:0000256" key="2">
    <source>
        <dbReference type="ARBA" id="ARBA00022679"/>
    </source>
</evidence>
<feature type="domain" description="O-methyltransferase dimerisation" evidence="5">
    <location>
        <begin position="58"/>
        <end position="120"/>
    </location>
</feature>
<keyword evidence="1" id="KW-0489">Methyltransferase</keyword>
<dbReference type="InterPro" id="IPR016461">
    <property type="entry name" value="COMT-like"/>
</dbReference>
<protein>
    <submittedName>
        <fullName evidence="6">Uncharacterized protein</fullName>
    </submittedName>
</protein>
<dbReference type="PANTHER" id="PTHR43712">
    <property type="entry name" value="PUTATIVE (AFU_ORTHOLOGUE AFUA_4G14580)-RELATED"/>
    <property type="match status" value="1"/>
</dbReference>
<accession>A0A3M2RNF1</accession>
<dbReference type="SUPFAM" id="SSF46785">
    <property type="entry name" value="Winged helix' DNA-binding domain"/>
    <property type="match status" value="1"/>
</dbReference>
<comment type="caution">
    <text evidence="6">The sequence shown here is derived from an EMBL/GenBank/DDBJ whole genome shotgun (WGS) entry which is preliminary data.</text>
</comment>
<keyword evidence="7" id="KW-1185">Reference proteome</keyword>
<organism evidence="6 7">
    <name type="scientific">Fusarium kuroshium</name>
    <dbReference type="NCBI Taxonomy" id="2010991"/>
    <lineage>
        <taxon>Eukaryota</taxon>
        <taxon>Fungi</taxon>
        <taxon>Dikarya</taxon>
        <taxon>Ascomycota</taxon>
        <taxon>Pezizomycotina</taxon>
        <taxon>Sordariomycetes</taxon>
        <taxon>Hypocreomycetidae</taxon>
        <taxon>Hypocreales</taxon>
        <taxon>Nectriaceae</taxon>
        <taxon>Fusarium</taxon>
        <taxon>Fusarium solani species complex</taxon>
    </lineage>
</organism>
<evidence type="ECO:0000259" key="4">
    <source>
        <dbReference type="Pfam" id="PF00891"/>
    </source>
</evidence>
<dbReference type="InterPro" id="IPR029063">
    <property type="entry name" value="SAM-dependent_MTases_sf"/>
</dbReference>
<dbReference type="AlphaFoldDB" id="A0A3M2RNF1"/>
<dbReference type="OrthoDB" id="2410195at2759"/>
<proteinExistence type="predicted"/>
<gene>
    <name evidence="6" type="ORF">CDV36_013536</name>
</gene>
<dbReference type="InterPro" id="IPR012967">
    <property type="entry name" value="COMT_dimerisation"/>
</dbReference>
<evidence type="ECO:0000313" key="7">
    <source>
        <dbReference type="Proteomes" id="UP000277212"/>
    </source>
</evidence>
<dbReference type="PROSITE" id="PS51683">
    <property type="entry name" value="SAM_OMT_II"/>
    <property type="match status" value="1"/>
</dbReference>
<dbReference type="Pfam" id="PF00891">
    <property type="entry name" value="Methyltransf_2"/>
    <property type="match status" value="1"/>
</dbReference>
<dbReference type="Pfam" id="PF08100">
    <property type="entry name" value="Dimerisation"/>
    <property type="match status" value="1"/>
</dbReference>
<dbReference type="InterPro" id="IPR036388">
    <property type="entry name" value="WH-like_DNA-bd_sf"/>
</dbReference>
<sequence>MAAALIDAVVSNGKVFTETGDEGARQQVIAAAAALIQELENPGEQLARIGWGEPTRTAAFRTGFELGLFKKLGEEPQSSEQLAAGTTADPVLVARILKHLAANGIVKEVGMDQYVATPFSMSTRDPTMEGGLIYSFEGMIPTFQGLPEFLAKTNYQVPKDASDGPVQYGLRTEKPFFSILKENARLGKAFNGFMTGYAKARPRWVDFYPFEERLGADDKSAEQSGPLLVDIGGGVGHELLGLNAKDNVPAGQLVLQDLPEVIEDAKTTGNLPENIQAVAHDFFKPQPAEYRDARAYFMRLILHDWPDAECAVILSHLRDAMTKGYSRLLINEAVLRDVGAPWQQTSLDWTMMGMLVNRERTESQWRKLLADAGLKVTGIWHKDSESVIEAMLE</sequence>
<evidence type="ECO:0000256" key="1">
    <source>
        <dbReference type="ARBA" id="ARBA00022603"/>
    </source>
</evidence>
<dbReference type="EMBL" id="NKUJ01000382">
    <property type="protein sequence ID" value="RMJ06856.1"/>
    <property type="molecule type" value="Genomic_DNA"/>
</dbReference>
<dbReference type="Gene3D" id="1.10.10.10">
    <property type="entry name" value="Winged helix-like DNA-binding domain superfamily/Winged helix DNA-binding domain"/>
    <property type="match status" value="1"/>
</dbReference>
<dbReference type="InterPro" id="IPR036390">
    <property type="entry name" value="WH_DNA-bd_sf"/>
</dbReference>
<feature type="domain" description="O-methyltransferase C-terminal" evidence="4">
    <location>
        <begin position="227"/>
        <end position="374"/>
    </location>
</feature>
<dbReference type="Proteomes" id="UP000277212">
    <property type="component" value="Unassembled WGS sequence"/>
</dbReference>
<dbReference type="Gene3D" id="3.40.50.150">
    <property type="entry name" value="Vaccinia Virus protein VP39"/>
    <property type="match status" value="1"/>
</dbReference>
<dbReference type="STRING" id="2010991.A0A3M2RNF1"/>
<dbReference type="GO" id="GO:0032259">
    <property type="term" value="P:methylation"/>
    <property type="evidence" value="ECO:0007669"/>
    <property type="project" value="UniProtKB-KW"/>
</dbReference>
<evidence type="ECO:0000256" key="3">
    <source>
        <dbReference type="ARBA" id="ARBA00022691"/>
    </source>
</evidence>
<keyword evidence="3" id="KW-0949">S-adenosyl-L-methionine</keyword>
<dbReference type="GO" id="GO:0008171">
    <property type="term" value="F:O-methyltransferase activity"/>
    <property type="evidence" value="ECO:0007669"/>
    <property type="project" value="InterPro"/>
</dbReference>
<dbReference type="InterPro" id="IPR001077">
    <property type="entry name" value="COMT_C"/>
</dbReference>
<evidence type="ECO:0000313" key="6">
    <source>
        <dbReference type="EMBL" id="RMJ06856.1"/>
    </source>
</evidence>
<reference evidence="6 7" key="1">
    <citation type="submission" date="2017-06" db="EMBL/GenBank/DDBJ databases">
        <title>Comparative genomic analysis of Ambrosia Fusariam Clade fungi.</title>
        <authorList>
            <person name="Stajich J.E."/>
            <person name="Carrillo J."/>
            <person name="Kijimoto T."/>
            <person name="Eskalen A."/>
            <person name="O'Donnell K."/>
            <person name="Kasson M."/>
        </authorList>
    </citation>
    <scope>NUCLEOTIDE SEQUENCE [LARGE SCALE GENOMIC DNA]</scope>
    <source>
        <strain evidence="6">UCR3666</strain>
    </source>
</reference>
<dbReference type="PANTHER" id="PTHR43712:SF17">
    <property type="entry name" value="O-METHYLTRANSFERASE"/>
    <property type="match status" value="1"/>
</dbReference>